<keyword evidence="5" id="KW-0067">ATP-binding</keyword>
<dbReference type="PROSITE" id="PS51195">
    <property type="entry name" value="Q_MOTIF"/>
    <property type="match status" value="1"/>
</dbReference>
<feature type="domain" description="DEAD-box RNA helicase Q" evidence="8">
    <location>
        <begin position="108"/>
        <end position="136"/>
    </location>
</feature>
<evidence type="ECO:0000313" key="12">
    <source>
        <dbReference type="WBParaSite" id="DME_0000230001-mRNA-1"/>
    </source>
</evidence>
<dbReference type="SUPFAM" id="SSF52540">
    <property type="entry name" value="P-loop containing nucleoside triphosphate hydrolases"/>
    <property type="match status" value="1"/>
</dbReference>
<evidence type="ECO:0000313" key="9">
    <source>
        <dbReference type="EMBL" id="VDN56687.1"/>
    </source>
</evidence>
<dbReference type="PANTHER" id="PTHR47959:SF1">
    <property type="entry name" value="ATP-DEPENDENT RNA HELICASE DBPA"/>
    <property type="match status" value="1"/>
</dbReference>
<dbReference type="InterPro" id="IPR027417">
    <property type="entry name" value="P-loop_NTPase"/>
</dbReference>
<name>A0A158Q3F6_DRAME</name>
<organism evidence="10 12">
    <name type="scientific">Dracunculus medinensis</name>
    <name type="common">Guinea worm</name>
    <dbReference type="NCBI Taxonomy" id="318479"/>
    <lineage>
        <taxon>Eukaryota</taxon>
        <taxon>Metazoa</taxon>
        <taxon>Ecdysozoa</taxon>
        <taxon>Nematoda</taxon>
        <taxon>Chromadorea</taxon>
        <taxon>Rhabditida</taxon>
        <taxon>Spirurina</taxon>
        <taxon>Dracunculoidea</taxon>
        <taxon>Dracunculidae</taxon>
        <taxon>Dracunculus</taxon>
    </lineage>
</organism>
<dbReference type="InterPro" id="IPR011545">
    <property type="entry name" value="DEAD/DEAH_box_helicase_dom"/>
</dbReference>
<dbReference type="Pfam" id="PF00270">
    <property type="entry name" value="DEAD"/>
    <property type="match status" value="1"/>
</dbReference>
<evidence type="ECO:0000313" key="10">
    <source>
        <dbReference type="Proteomes" id="UP000038040"/>
    </source>
</evidence>
<reference evidence="9 11" key="2">
    <citation type="submission" date="2018-11" db="EMBL/GenBank/DDBJ databases">
        <authorList>
            <consortium name="Pathogen Informatics"/>
        </authorList>
    </citation>
    <scope>NUCLEOTIDE SEQUENCE [LARGE SCALE GENOMIC DNA]</scope>
</reference>
<dbReference type="InterPro" id="IPR014001">
    <property type="entry name" value="Helicase_ATP-bd"/>
</dbReference>
<feature type="domain" description="Helicase ATP-binding" evidence="7">
    <location>
        <begin position="139"/>
        <end position="219"/>
    </location>
</feature>
<keyword evidence="11" id="KW-1185">Reference proteome</keyword>
<dbReference type="InterPro" id="IPR014014">
    <property type="entry name" value="RNA_helicase_DEAD_Q_motif"/>
</dbReference>
<protein>
    <recommendedName>
        <fullName evidence="1">RNA helicase</fullName>
        <ecNumber evidence="1">3.6.4.13</ecNumber>
    </recommendedName>
</protein>
<dbReference type="Proteomes" id="UP000038040">
    <property type="component" value="Unplaced"/>
</dbReference>
<dbReference type="Proteomes" id="UP000274756">
    <property type="component" value="Unassembled WGS sequence"/>
</dbReference>
<dbReference type="GO" id="GO:0016787">
    <property type="term" value="F:hydrolase activity"/>
    <property type="evidence" value="ECO:0007669"/>
    <property type="project" value="UniProtKB-KW"/>
</dbReference>
<dbReference type="PANTHER" id="PTHR47959">
    <property type="entry name" value="ATP-DEPENDENT RNA HELICASE RHLE-RELATED"/>
    <property type="match status" value="1"/>
</dbReference>
<dbReference type="GO" id="GO:0003676">
    <property type="term" value="F:nucleic acid binding"/>
    <property type="evidence" value="ECO:0007669"/>
    <property type="project" value="InterPro"/>
</dbReference>
<dbReference type="OrthoDB" id="1191041at2759"/>
<dbReference type="EC" id="3.6.4.13" evidence="1"/>
<keyword evidence="2" id="KW-0547">Nucleotide-binding</keyword>
<evidence type="ECO:0000256" key="3">
    <source>
        <dbReference type="ARBA" id="ARBA00022801"/>
    </source>
</evidence>
<dbReference type="WBParaSite" id="DME_0000230001-mRNA-1">
    <property type="protein sequence ID" value="DME_0000230001-mRNA-1"/>
    <property type="gene ID" value="DME_0000230001"/>
</dbReference>
<dbReference type="GO" id="GO:0003724">
    <property type="term" value="F:RNA helicase activity"/>
    <property type="evidence" value="ECO:0007669"/>
    <property type="project" value="UniProtKB-EC"/>
</dbReference>
<evidence type="ECO:0000256" key="4">
    <source>
        <dbReference type="ARBA" id="ARBA00022806"/>
    </source>
</evidence>
<sequence length="219" mass="24554">MQNIIAATKSMQKCDMEDDLQDVRAYFKKNVSNTLQEKIEKMRNKLSLNNIHVDNEVDDGDNGIVQEMRNVNDSVRNKKSKKRPEKSENAFFDESVSAKSMSASSCCLNFAQMNLSRPLLKAINNCGFIEPTPIQAACIPLALAGRDLCACAATGTGKTAAFMLPILERLLYKPQRKSVTRVIILVPTRELAIQVFQVSRRLAQFVQVDICLCAENIFY</sequence>
<dbReference type="InterPro" id="IPR050079">
    <property type="entry name" value="DEAD_box_RNA_helicase"/>
</dbReference>
<evidence type="ECO:0000256" key="5">
    <source>
        <dbReference type="ARBA" id="ARBA00022840"/>
    </source>
</evidence>
<evidence type="ECO:0000313" key="11">
    <source>
        <dbReference type="Proteomes" id="UP000274756"/>
    </source>
</evidence>
<evidence type="ECO:0000259" key="7">
    <source>
        <dbReference type="PROSITE" id="PS51192"/>
    </source>
</evidence>
<dbReference type="EMBL" id="UYYG01001156">
    <property type="protein sequence ID" value="VDN56687.1"/>
    <property type="molecule type" value="Genomic_DNA"/>
</dbReference>
<gene>
    <name evidence="9" type="ORF">DME_LOCUS6660</name>
</gene>
<evidence type="ECO:0000256" key="2">
    <source>
        <dbReference type="ARBA" id="ARBA00022741"/>
    </source>
</evidence>
<dbReference type="GO" id="GO:0005524">
    <property type="term" value="F:ATP binding"/>
    <property type="evidence" value="ECO:0007669"/>
    <property type="project" value="UniProtKB-KW"/>
</dbReference>
<dbReference type="Gene3D" id="3.40.50.300">
    <property type="entry name" value="P-loop containing nucleotide triphosphate hydrolases"/>
    <property type="match status" value="1"/>
</dbReference>
<evidence type="ECO:0000256" key="1">
    <source>
        <dbReference type="ARBA" id="ARBA00012552"/>
    </source>
</evidence>
<dbReference type="AlphaFoldDB" id="A0A158Q3F6"/>
<keyword evidence="4" id="KW-0347">Helicase</keyword>
<accession>A0A158Q3F6</accession>
<evidence type="ECO:0000259" key="8">
    <source>
        <dbReference type="PROSITE" id="PS51195"/>
    </source>
</evidence>
<reference evidence="12" key="1">
    <citation type="submission" date="2016-04" db="UniProtKB">
        <authorList>
            <consortium name="WormBaseParasite"/>
        </authorList>
    </citation>
    <scope>IDENTIFICATION</scope>
</reference>
<evidence type="ECO:0000256" key="6">
    <source>
        <dbReference type="PROSITE-ProRule" id="PRU00552"/>
    </source>
</evidence>
<dbReference type="STRING" id="318479.A0A158Q3F6"/>
<dbReference type="GO" id="GO:0005829">
    <property type="term" value="C:cytosol"/>
    <property type="evidence" value="ECO:0007669"/>
    <property type="project" value="TreeGrafter"/>
</dbReference>
<dbReference type="PROSITE" id="PS51192">
    <property type="entry name" value="HELICASE_ATP_BIND_1"/>
    <property type="match status" value="1"/>
</dbReference>
<proteinExistence type="predicted"/>
<keyword evidence="3" id="KW-0378">Hydrolase</keyword>
<feature type="short sequence motif" description="Q motif" evidence="6">
    <location>
        <begin position="108"/>
        <end position="136"/>
    </location>
</feature>